<dbReference type="Proteomes" id="UP000193570">
    <property type="component" value="Unassembled WGS sequence"/>
</dbReference>
<keyword evidence="3" id="KW-1185">Reference proteome</keyword>
<dbReference type="RefSeq" id="WP_085791424.1">
    <property type="nucleotide sequence ID" value="NZ_FWFK01000003.1"/>
</dbReference>
<evidence type="ECO:0008006" key="4">
    <source>
        <dbReference type="Google" id="ProtNLM"/>
    </source>
</evidence>
<gene>
    <name evidence="2" type="ORF">ROJ8625_01685</name>
</gene>
<dbReference type="AlphaFoldDB" id="A0A1X6Z0F1"/>
<name>A0A1X6Z0F1_9RHOB</name>
<feature type="chain" id="PRO_5013095348" description="Bacterial SH3 domain protein" evidence="1">
    <location>
        <begin position="21"/>
        <end position="101"/>
    </location>
</feature>
<accession>A0A1X6Z0F1</accession>
<keyword evidence="1" id="KW-0732">Signal</keyword>
<dbReference type="Gene3D" id="2.30.30.40">
    <property type="entry name" value="SH3 Domains"/>
    <property type="match status" value="1"/>
</dbReference>
<dbReference type="EMBL" id="FWFK01000003">
    <property type="protein sequence ID" value="SLN37096.1"/>
    <property type="molecule type" value="Genomic_DNA"/>
</dbReference>
<sequence length="101" mass="10602">MRSGVAGLGLALTIATAVHAYSGDGYAVCKLDPNGDNFLALRTGPGSSNRMIMKLGPGDVVESRGDVQNGWLAVAVQQTGGRTVLRDQPNGYVYTGYLCRL</sequence>
<evidence type="ECO:0000256" key="1">
    <source>
        <dbReference type="SAM" id="SignalP"/>
    </source>
</evidence>
<feature type="signal peptide" evidence="1">
    <location>
        <begin position="1"/>
        <end position="20"/>
    </location>
</feature>
<protein>
    <recommendedName>
        <fullName evidence="4">Bacterial SH3 domain protein</fullName>
    </recommendedName>
</protein>
<proteinExistence type="predicted"/>
<organism evidence="2 3">
    <name type="scientific">Roseivivax jejudonensis</name>
    <dbReference type="NCBI Taxonomy" id="1529041"/>
    <lineage>
        <taxon>Bacteria</taxon>
        <taxon>Pseudomonadati</taxon>
        <taxon>Pseudomonadota</taxon>
        <taxon>Alphaproteobacteria</taxon>
        <taxon>Rhodobacterales</taxon>
        <taxon>Roseobacteraceae</taxon>
        <taxon>Roseivivax</taxon>
    </lineage>
</organism>
<dbReference type="OrthoDB" id="9816009at2"/>
<evidence type="ECO:0000313" key="3">
    <source>
        <dbReference type="Proteomes" id="UP000193570"/>
    </source>
</evidence>
<evidence type="ECO:0000313" key="2">
    <source>
        <dbReference type="EMBL" id="SLN37096.1"/>
    </source>
</evidence>
<reference evidence="2 3" key="1">
    <citation type="submission" date="2017-03" db="EMBL/GenBank/DDBJ databases">
        <authorList>
            <person name="Afonso C.L."/>
            <person name="Miller P.J."/>
            <person name="Scott M.A."/>
            <person name="Spackman E."/>
            <person name="Goraichik I."/>
            <person name="Dimitrov K.M."/>
            <person name="Suarez D.L."/>
            <person name="Swayne D.E."/>
        </authorList>
    </citation>
    <scope>NUCLEOTIDE SEQUENCE [LARGE SCALE GENOMIC DNA]</scope>
    <source>
        <strain evidence="2 3">CECT 8625</strain>
    </source>
</reference>